<proteinExistence type="predicted"/>
<dbReference type="Proteomes" id="UP000242881">
    <property type="component" value="Unassembled WGS sequence"/>
</dbReference>
<reference evidence="5 6" key="1">
    <citation type="submission" date="2018-01" db="EMBL/GenBank/DDBJ databases">
        <title>Metagenomic assembled genomes from two thermal pools in the Uzon Caldera, Kamchatka, Russia.</title>
        <authorList>
            <person name="Wilkins L."/>
            <person name="Ettinger C."/>
        </authorList>
    </citation>
    <scope>NUCLEOTIDE SEQUENCE [LARGE SCALE GENOMIC DNA]</scope>
    <source>
        <strain evidence="5">ZAV-05</strain>
    </source>
</reference>
<dbReference type="InterPro" id="IPR011991">
    <property type="entry name" value="ArsR-like_HTH"/>
</dbReference>
<dbReference type="AlphaFoldDB" id="A0A2J6WLP3"/>
<dbReference type="Pfam" id="PF01022">
    <property type="entry name" value="HTH_5"/>
    <property type="match status" value="1"/>
</dbReference>
<comment type="caution">
    <text evidence="5">The sequence shown here is derived from an EMBL/GenBank/DDBJ whole genome shotgun (WGS) entry which is preliminary data.</text>
</comment>
<name>A0A2J6WLP3_9BACT</name>
<dbReference type="NCBIfam" id="NF033788">
    <property type="entry name" value="HTH_metalloreg"/>
    <property type="match status" value="1"/>
</dbReference>
<protein>
    <submittedName>
        <fullName evidence="5">Transcriptional regulator</fullName>
    </submittedName>
</protein>
<accession>A0A2J6WLP3</accession>
<dbReference type="GO" id="GO:0003700">
    <property type="term" value="F:DNA-binding transcription factor activity"/>
    <property type="evidence" value="ECO:0007669"/>
    <property type="project" value="InterPro"/>
</dbReference>
<feature type="domain" description="HTH arsR-type" evidence="4">
    <location>
        <begin position="1"/>
        <end position="87"/>
    </location>
</feature>
<keyword evidence="1" id="KW-0805">Transcription regulation</keyword>
<dbReference type="InterPro" id="IPR051011">
    <property type="entry name" value="Metal_resp_trans_reg"/>
</dbReference>
<dbReference type="InterPro" id="IPR001845">
    <property type="entry name" value="HTH_ArsR_DNA-bd_dom"/>
</dbReference>
<gene>
    <name evidence="5" type="ORF">C0187_04445</name>
</gene>
<organism evidence="5 6">
    <name type="scientific">Calditerrivibrio nitroreducens</name>
    <dbReference type="NCBI Taxonomy" id="477976"/>
    <lineage>
        <taxon>Bacteria</taxon>
        <taxon>Pseudomonadati</taxon>
        <taxon>Deferribacterota</taxon>
        <taxon>Deferribacteres</taxon>
        <taxon>Deferribacterales</taxon>
        <taxon>Calditerrivibrionaceae</taxon>
    </lineage>
</organism>
<dbReference type="CDD" id="cd00090">
    <property type="entry name" value="HTH_ARSR"/>
    <property type="match status" value="1"/>
</dbReference>
<dbReference type="RefSeq" id="WP_424606113.1">
    <property type="nucleotide sequence ID" value="NZ_JBNAVA010000011.1"/>
</dbReference>
<dbReference type="GO" id="GO:0003677">
    <property type="term" value="F:DNA binding"/>
    <property type="evidence" value="ECO:0007669"/>
    <property type="project" value="UniProtKB-KW"/>
</dbReference>
<evidence type="ECO:0000256" key="2">
    <source>
        <dbReference type="ARBA" id="ARBA00023125"/>
    </source>
</evidence>
<dbReference type="InterPro" id="IPR036388">
    <property type="entry name" value="WH-like_DNA-bd_sf"/>
</dbReference>
<keyword evidence="3" id="KW-0804">Transcription</keyword>
<dbReference type="Gene3D" id="1.10.10.10">
    <property type="entry name" value="Winged helix-like DNA-binding domain superfamily/Winged helix DNA-binding domain"/>
    <property type="match status" value="1"/>
</dbReference>
<dbReference type="PRINTS" id="PR00778">
    <property type="entry name" value="HTHARSR"/>
</dbReference>
<dbReference type="SUPFAM" id="SSF46785">
    <property type="entry name" value="Winged helix' DNA-binding domain"/>
    <property type="match status" value="1"/>
</dbReference>
<dbReference type="InterPro" id="IPR036390">
    <property type="entry name" value="WH_DNA-bd_sf"/>
</dbReference>
<evidence type="ECO:0000313" key="6">
    <source>
        <dbReference type="Proteomes" id="UP000242881"/>
    </source>
</evidence>
<evidence type="ECO:0000256" key="3">
    <source>
        <dbReference type="ARBA" id="ARBA00023163"/>
    </source>
</evidence>
<dbReference type="PANTHER" id="PTHR43132">
    <property type="entry name" value="ARSENICAL RESISTANCE OPERON REPRESSOR ARSR-RELATED"/>
    <property type="match status" value="1"/>
</dbReference>
<evidence type="ECO:0000313" key="5">
    <source>
        <dbReference type="EMBL" id="PMP71179.1"/>
    </source>
</evidence>
<dbReference type="SMART" id="SM00418">
    <property type="entry name" value="HTH_ARSR"/>
    <property type="match status" value="1"/>
</dbReference>
<dbReference type="EMBL" id="PNIN01000045">
    <property type="protein sequence ID" value="PMP71179.1"/>
    <property type="molecule type" value="Genomic_DNA"/>
</dbReference>
<keyword evidence="2" id="KW-0238">DNA-binding</keyword>
<dbReference type="PROSITE" id="PS50987">
    <property type="entry name" value="HTH_ARSR_2"/>
    <property type="match status" value="1"/>
</dbReference>
<dbReference type="PANTHER" id="PTHR43132:SF2">
    <property type="entry name" value="ARSENICAL RESISTANCE OPERON REPRESSOR ARSR-RELATED"/>
    <property type="match status" value="1"/>
</dbReference>
<sequence length="87" mass="9819">MDINYIAEQLKVLGHPVRLTIAIGLLNNECSVTKMSEVLNMSQASVSRHLALLRNFDIVEGKRNGTQICYYLKDPKIAKMVKSLLEE</sequence>
<evidence type="ECO:0000256" key="1">
    <source>
        <dbReference type="ARBA" id="ARBA00023015"/>
    </source>
</evidence>
<evidence type="ECO:0000259" key="4">
    <source>
        <dbReference type="PROSITE" id="PS50987"/>
    </source>
</evidence>